<accession>A0A2C9WHY3</accession>
<gene>
    <name evidence="1" type="ORF">MANES_01G053500</name>
</gene>
<protein>
    <submittedName>
        <fullName evidence="1">Uncharacterized protein</fullName>
    </submittedName>
</protein>
<name>A0A2C9WHY3_MANES</name>
<sequence length="71" mass="8365">MSPTSRFDFSIKKFLWVFVYRFSAYPSLKPNTPPPTKKKKNPLRRLFVSFQGFININCYISLVKVEFVSVI</sequence>
<organism evidence="1">
    <name type="scientific">Manihot esculenta</name>
    <name type="common">Cassava</name>
    <name type="synonym">Jatropha manihot</name>
    <dbReference type="NCBI Taxonomy" id="3983"/>
    <lineage>
        <taxon>Eukaryota</taxon>
        <taxon>Viridiplantae</taxon>
        <taxon>Streptophyta</taxon>
        <taxon>Embryophyta</taxon>
        <taxon>Tracheophyta</taxon>
        <taxon>Spermatophyta</taxon>
        <taxon>Magnoliopsida</taxon>
        <taxon>eudicotyledons</taxon>
        <taxon>Gunneridae</taxon>
        <taxon>Pentapetalae</taxon>
        <taxon>rosids</taxon>
        <taxon>fabids</taxon>
        <taxon>Malpighiales</taxon>
        <taxon>Euphorbiaceae</taxon>
        <taxon>Crotonoideae</taxon>
        <taxon>Manihoteae</taxon>
        <taxon>Manihot</taxon>
    </lineage>
</organism>
<reference evidence="1" key="1">
    <citation type="submission" date="2016-02" db="EMBL/GenBank/DDBJ databases">
        <title>WGS assembly of Manihot esculenta.</title>
        <authorList>
            <person name="Bredeson J.V."/>
            <person name="Prochnik S.E."/>
            <person name="Lyons J.B."/>
            <person name="Schmutz J."/>
            <person name="Grimwood J."/>
            <person name="Vrebalov J."/>
            <person name="Bart R.S."/>
            <person name="Amuge T."/>
            <person name="Ferguson M.E."/>
            <person name="Green R."/>
            <person name="Putnam N."/>
            <person name="Stites J."/>
            <person name="Rounsley S."/>
            <person name="Rokhsar D.S."/>
        </authorList>
    </citation>
    <scope>NUCLEOTIDE SEQUENCE [LARGE SCALE GENOMIC DNA]</scope>
    <source>
        <tissue evidence="1">Leaf</tissue>
    </source>
</reference>
<proteinExistence type="predicted"/>
<dbReference type="AlphaFoldDB" id="A0A2C9WHY3"/>
<evidence type="ECO:0000313" key="1">
    <source>
        <dbReference type="EMBL" id="OAY59718.1"/>
    </source>
</evidence>
<dbReference type="EMBL" id="CM004387">
    <property type="protein sequence ID" value="OAY59718.1"/>
    <property type="molecule type" value="Genomic_DNA"/>
</dbReference>